<reference evidence="2 3" key="1">
    <citation type="submission" date="2018-01" db="EMBL/GenBank/DDBJ databases">
        <title>Comparison of the Chinese Bamboo Partridge and Red Junglefowl genome sequences highlights the importance of demography in genome evolution.</title>
        <authorList>
            <person name="Tiley G.P."/>
            <person name="Kimball R.T."/>
            <person name="Braun E.L."/>
            <person name="Burleigh J.G."/>
        </authorList>
    </citation>
    <scope>NUCLEOTIDE SEQUENCE [LARGE SCALE GENOMIC DNA]</scope>
    <source>
        <strain evidence="2">RTK389</strain>
        <tissue evidence="2">Blood</tissue>
    </source>
</reference>
<dbReference type="EMBL" id="PPHD01013808">
    <property type="protein sequence ID" value="POI29868.1"/>
    <property type="molecule type" value="Genomic_DNA"/>
</dbReference>
<comment type="caution">
    <text evidence="2">The sequence shown here is derived from an EMBL/GenBank/DDBJ whole genome shotgun (WGS) entry which is preliminary data.</text>
</comment>
<name>A0A2P4T0H2_BAMTH</name>
<feature type="coiled-coil region" evidence="1">
    <location>
        <begin position="29"/>
        <end position="58"/>
    </location>
</feature>
<organism evidence="2 3">
    <name type="scientific">Bambusicola thoracicus</name>
    <name type="common">Chinese bamboo-partridge</name>
    <name type="synonym">Perdix thoracica</name>
    <dbReference type="NCBI Taxonomy" id="9083"/>
    <lineage>
        <taxon>Eukaryota</taxon>
        <taxon>Metazoa</taxon>
        <taxon>Chordata</taxon>
        <taxon>Craniata</taxon>
        <taxon>Vertebrata</taxon>
        <taxon>Euteleostomi</taxon>
        <taxon>Archelosauria</taxon>
        <taxon>Archosauria</taxon>
        <taxon>Dinosauria</taxon>
        <taxon>Saurischia</taxon>
        <taxon>Theropoda</taxon>
        <taxon>Coelurosauria</taxon>
        <taxon>Aves</taxon>
        <taxon>Neognathae</taxon>
        <taxon>Galloanserae</taxon>
        <taxon>Galliformes</taxon>
        <taxon>Phasianidae</taxon>
        <taxon>Perdicinae</taxon>
        <taxon>Bambusicola</taxon>
    </lineage>
</organism>
<protein>
    <submittedName>
        <fullName evidence="2">Uncharacterized protein</fullName>
    </submittedName>
</protein>
<dbReference type="OrthoDB" id="1735926at2759"/>
<keyword evidence="3" id="KW-1185">Reference proteome</keyword>
<dbReference type="AlphaFoldDB" id="A0A2P4T0H2"/>
<evidence type="ECO:0000313" key="2">
    <source>
        <dbReference type="EMBL" id="POI29868.1"/>
    </source>
</evidence>
<proteinExistence type="predicted"/>
<accession>A0A2P4T0H2</accession>
<keyword evidence="1" id="KW-0175">Coiled coil</keyword>
<gene>
    <name evidence="2" type="ORF">CIB84_006382</name>
</gene>
<dbReference type="Proteomes" id="UP000237246">
    <property type="component" value="Unassembled WGS sequence"/>
</dbReference>
<evidence type="ECO:0000256" key="1">
    <source>
        <dbReference type="SAM" id="Coils"/>
    </source>
</evidence>
<sequence length="161" mass="18448">MMVLALVFIRKLMDLCFTKRELSWLDDLMPESKKKKEDDKKKKEKAEAERMLQTEDNESVHLQYGEGNVLNFPVKTLKYSVDPSVVNISDEMAKTAQWKALSMSTENAKVTRANLRKVNCILNEISLFIIFAFNSPEKPESVKINVEDSPVVKYVDAETSL</sequence>
<evidence type="ECO:0000313" key="3">
    <source>
        <dbReference type="Proteomes" id="UP000237246"/>
    </source>
</evidence>